<dbReference type="SUPFAM" id="SSF49562">
    <property type="entry name" value="C2 domain (Calcium/lipid-binding domain, CaLB)"/>
    <property type="match status" value="1"/>
</dbReference>
<evidence type="ECO:0000256" key="1">
    <source>
        <dbReference type="SAM" id="Phobius"/>
    </source>
</evidence>
<dbReference type="InterPro" id="IPR035892">
    <property type="entry name" value="C2_domain_sf"/>
</dbReference>
<evidence type="ECO:0000313" key="3">
    <source>
        <dbReference type="Ensembl" id="ENSXMAP00000019599.2"/>
    </source>
</evidence>
<reference evidence="4" key="2">
    <citation type="journal article" date="2013" name="Nat. Genet.">
        <title>The genome of the platyfish, Xiphophorus maculatus, provides insights into evolutionary adaptation and several complex traits.</title>
        <authorList>
            <person name="Schartl M."/>
            <person name="Walter R.B."/>
            <person name="Shen Y."/>
            <person name="Garcia T."/>
            <person name="Catchen J."/>
            <person name="Amores A."/>
            <person name="Braasch I."/>
            <person name="Chalopin D."/>
            <person name="Volff J.N."/>
            <person name="Lesch K.P."/>
            <person name="Bisazza A."/>
            <person name="Minx P."/>
            <person name="Hillier L."/>
            <person name="Wilson R.K."/>
            <person name="Fuerstenberg S."/>
            <person name="Boore J."/>
            <person name="Searle S."/>
            <person name="Postlethwait J.H."/>
            <person name="Warren W.C."/>
        </authorList>
    </citation>
    <scope>NUCLEOTIDE SEQUENCE [LARGE SCALE GENOMIC DNA]</scope>
    <source>
        <strain evidence="4">JP 163 A</strain>
    </source>
</reference>
<keyword evidence="1" id="KW-1133">Transmembrane helix</keyword>
<dbReference type="SMART" id="SM00239">
    <property type="entry name" value="C2"/>
    <property type="match status" value="1"/>
</dbReference>
<evidence type="ECO:0000259" key="2">
    <source>
        <dbReference type="PROSITE" id="PS50004"/>
    </source>
</evidence>
<dbReference type="Ensembl" id="ENSXMAT00000019627.2">
    <property type="protein sequence ID" value="ENSXMAP00000019599.2"/>
    <property type="gene ID" value="ENSXMAG00000019552.2"/>
</dbReference>
<feature type="domain" description="C2" evidence="2">
    <location>
        <begin position="3"/>
        <end position="129"/>
    </location>
</feature>
<dbReference type="PROSITE" id="PS50004">
    <property type="entry name" value="C2"/>
    <property type="match status" value="1"/>
</dbReference>
<keyword evidence="1" id="KW-0812">Transmembrane</keyword>
<dbReference type="OMA" id="QVNPWWE"/>
<reference evidence="3" key="3">
    <citation type="submission" date="2025-08" db="UniProtKB">
        <authorList>
            <consortium name="Ensembl"/>
        </authorList>
    </citation>
    <scope>IDENTIFICATION</scope>
    <source>
        <strain evidence="3">JP 163 A</strain>
    </source>
</reference>
<dbReference type="GO" id="GO:0001913">
    <property type="term" value="P:T cell mediated cytotoxicity"/>
    <property type="evidence" value="ECO:0007669"/>
    <property type="project" value="TreeGrafter"/>
</dbReference>
<proteinExistence type="predicted"/>
<dbReference type="HOGENOM" id="CLU_156937_0_0_1"/>
<reference evidence="4" key="1">
    <citation type="submission" date="2012-01" db="EMBL/GenBank/DDBJ databases">
        <authorList>
            <person name="Walter R."/>
            <person name="Schartl M."/>
            <person name="Warren W."/>
        </authorList>
    </citation>
    <scope>NUCLEOTIDE SEQUENCE [LARGE SCALE GENOMIC DNA]</scope>
    <source>
        <strain evidence="4">JP 163 A</strain>
    </source>
</reference>
<dbReference type="GeneTree" id="ENSGT00390000012710"/>
<reference evidence="3" key="4">
    <citation type="submission" date="2025-09" db="UniProtKB">
        <authorList>
            <consortium name="Ensembl"/>
        </authorList>
    </citation>
    <scope>IDENTIFICATION</scope>
    <source>
        <strain evidence="3">JP 163 A</strain>
    </source>
</reference>
<dbReference type="GO" id="GO:0051607">
    <property type="term" value="P:defense response to virus"/>
    <property type="evidence" value="ECO:0007669"/>
    <property type="project" value="TreeGrafter"/>
</dbReference>
<dbReference type="InParanoid" id="M4AYQ4"/>
<feature type="transmembrane region" description="Helical" evidence="1">
    <location>
        <begin position="17"/>
        <end position="42"/>
    </location>
</feature>
<dbReference type="Proteomes" id="UP000002852">
    <property type="component" value="Unassembled WGS sequence"/>
</dbReference>
<dbReference type="STRING" id="8083.ENSXMAP00000019599"/>
<dbReference type="GO" id="GO:0001771">
    <property type="term" value="P:immunological synapse formation"/>
    <property type="evidence" value="ECO:0007669"/>
    <property type="project" value="TreeGrafter"/>
</dbReference>
<dbReference type="PANTHER" id="PTHR46096:SF1">
    <property type="entry name" value="PERFORIN 1.5"/>
    <property type="match status" value="1"/>
</dbReference>
<protein>
    <recommendedName>
        <fullName evidence="2">C2 domain-containing protein</fullName>
    </recommendedName>
</protein>
<name>M4AYQ4_XIPMA</name>
<dbReference type="GO" id="GO:0022829">
    <property type="term" value="F:wide pore channel activity"/>
    <property type="evidence" value="ECO:0007669"/>
    <property type="project" value="TreeGrafter"/>
</dbReference>
<keyword evidence="1" id="KW-0472">Membrane</keyword>
<dbReference type="AlphaFoldDB" id="M4AYQ4"/>
<dbReference type="InterPro" id="IPR000008">
    <property type="entry name" value="C2_dom"/>
</dbReference>
<evidence type="ECO:0000313" key="4">
    <source>
        <dbReference type="Proteomes" id="UP000002852"/>
    </source>
</evidence>
<dbReference type="Gene3D" id="2.60.40.150">
    <property type="entry name" value="C2 domain"/>
    <property type="match status" value="1"/>
</dbReference>
<accession>M4AYQ4</accession>
<organism evidence="3 4">
    <name type="scientific">Xiphophorus maculatus</name>
    <name type="common">Southern platyfish</name>
    <name type="synonym">Platypoecilus maculatus</name>
    <dbReference type="NCBI Taxonomy" id="8083"/>
    <lineage>
        <taxon>Eukaryota</taxon>
        <taxon>Metazoa</taxon>
        <taxon>Chordata</taxon>
        <taxon>Craniata</taxon>
        <taxon>Vertebrata</taxon>
        <taxon>Euteleostomi</taxon>
        <taxon>Actinopterygii</taxon>
        <taxon>Neopterygii</taxon>
        <taxon>Teleostei</taxon>
        <taxon>Neoteleostei</taxon>
        <taxon>Acanthomorphata</taxon>
        <taxon>Ovalentaria</taxon>
        <taxon>Atherinomorphae</taxon>
        <taxon>Cyprinodontiformes</taxon>
        <taxon>Poeciliidae</taxon>
        <taxon>Poeciliinae</taxon>
        <taxon>Xiphophorus</taxon>
    </lineage>
</organism>
<dbReference type="PANTHER" id="PTHR46096">
    <property type="entry name" value="PERFORIN-1"/>
    <property type="match status" value="1"/>
</dbReference>
<dbReference type="InterPro" id="IPR052784">
    <property type="entry name" value="Perforin-1_pore-forming"/>
</dbReference>
<dbReference type="Pfam" id="PF00168">
    <property type="entry name" value="C2"/>
    <property type="match status" value="1"/>
</dbReference>
<keyword evidence="4" id="KW-1185">Reference proteome</keyword>
<sequence length="144" mass="15895">LVSTLLLRLVSMSVPAVLFPAVLVSTIFVLAVFGLVLVVRALKTQKVSGHKPDGYVKVYYGSRIMGQTSLVKSNRNPSWSQRFNYYSAMVGGSLTVRVYDKDVVFDDFLGSCTTKIERGTYSARCNLSKGGTLYFTYTTVSKQP</sequence>
<dbReference type="GO" id="GO:0016020">
    <property type="term" value="C:membrane"/>
    <property type="evidence" value="ECO:0007669"/>
    <property type="project" value="TreeGrafter"/>
</dbReference>